<keyword evidence="8 14" id="KW-0418">Kinase</keyword>
<protein>
    <recommendedName>
        <fullName evidence="5">aspartate kinase</fullName>
        <ecNumber evidence="5">2.7.2.4</ecNumber>
    </recommendedName>
</protein>
<evidence type="ECO:0000256" key="9">
    <source>
        <dbReference type="ARBA" id="ARBA00022840"/>
    </source>
</evidence>
<evidence type="ECO:0000256" key="5">
    <source>
        <dbReference type="ARBA" id="ARBA00013059"/>
    </source>
</evidence>
<accession>A0A4P8IJV3</accession>
<evidence type="ECO:0000256" key="10">
    <source>
        <dbReference type="ARBA" id="ARBA00022915"/>
    </source>
</evidence>
<dbReference type="GO" id="GO:0009088">
    <property type="term" value="P:threonine biosynthetic process"/>
    <property type="evidence" value="ECO:0007669"/>
    <property type="project" value="UniProtKB-UniPathway"/>
</dbReference>
<evidence type="ECO:0000256" key="11">
    <source>
        <dbReference type="ARBA" id="ARBA00023154"/>
    </source>
</evidence>
<dbReference type="GO" id="GO:0004072">
    <property type="term" value="F:aspartate kinase activity"/>
    <property type="evidence" value="ECO:0007669"/>
    <property type="project" value="UniProtKB-EC"/>
</dbReference>
<dbReference type="GO" id="GO:0009090">
    <property type="term" value="P:homoserine biosynthetic process"/>
    <property type="evidence" value="ECO:0007669"/>
    <property type="project" value="TreeGrafter"/>
</dbReference>
<dbReference type="EC" id="2.7.2.4" evidence="5"/>
<comment type="similarity">
    <text evidence="4">Belongs to the aspartokinase family.</text>
</comment>
<dbReference type="GO" id="GO:0005829">
    <property type="term" value="C:cytosol"/>
    <property type="evidence" value="ECO:0007669"/>
    <property type="project" value="TreeGrafter"/>
</dbReference>
<evidence type="ECO:0000256" key="3">
    <source>
        <dbReference type="ARBA" id="ARBA00005139"/>
    </source>
</evidence>
<dbReference type="GO" id="GO:0019877">
    <property type="term" value="P:diaminopimelate biosynthetic process"/>
    <property type="evidence" value="ECO:0007669"/>
    <property type="project" value="UniProtKB-KW"/>
</dbReference>
<comment type="catalytic activity">
    <reaction evidence="12">
        <text>L-aspartate + ATP = 4-phospho-L-aspartate + ADP</text>
        <dbReference type="Rhea" id="RHEA:23776"/>
        <dbReference type="ChEBI" id="CHEBI:29991"/>
        <dbReference type="ChEBI" id="CHEBI:30616"/>
        <dbReference type="ChEBI" id="CHEBI:57535"/>
        <dbReference type="ChEBI" id="CHEBI:456216"/>
        <dbReference type="EC" id="2.7.2.4"/>
    </reaction>
</comment>
<keyword evidence="10" id="KW-0220">Diaminopimelate biosynthesis</keyword>
<dbReference type="KEGG" id="arf:AR1Y2_1965"/>
<dbReference type="AlphaFoldDB" id="A0A4P8IJV3"/>
<dbReference type="InterPro" id="IPR054352">
    <property type="entry name" value="ACT_Aspartokinase"/>
</dbReference>
<evidence type="ECO:0000256" key="6">
    <source>
        <dbReference type="ARBA" id="ARBA00022679"/>
    </source>
</evidence>
<dbReference type="InterPro" id="IPR002912">
    <property type="entry name" value="ACT_dom"/>
</dbReference>
<evidence type="ECO:0000256" key="8">
    <source>
        <dbReference type="ARBA" id="ARBA00022777"/>
    </source>
</evidence>
<dbReference type="OrthoDB" id="9799110at2"/>
<dbReference type="PANTHER" id="PTHR21499">
    <property type="entry name" value="ASPARTATE KINASE"/>
    <property type="match status" value="1"/>
</dbReference>
<dbReference type="UniPathway" id="UPA00050">
    <property type="reaction ID" value="UER00461"/>
</dbReference>
<keyword evidence="9" id="KW-0067">ATP-binding</keyword>
<keyword evidence="11" id="KW-0028">Amino-acid biosynthesis</keyword>
<sequence>MEKMLFSGVLSNTDVAQVAIKGLKHEPGIAAKLFTAIADKGINVELILQSIGRKDSKDISFVVKKSDADAAVETLKETFEEDSYKEIVSDKNVGIVSIVGAGMMSNSGAASKMFEALYNKGVNIHMIYTSEIKITVLIRESRVETAVEALKEQFQD</sequence>
<dbReference type="PANTHER" id="PTHR21499:SF3">
    <property type="entry name" value="ASPARTOKINASE"/>
    <property type="match status" value="1"/>
</dbReference>
<dbReference type="EMBL" id="CP040058">
    <property type="protein sequence ID" value="QCP35419.1"/>
    <property type="molecule type" value="Genomic_DNA"/>
</dbReference>
<comment type="pathway">
    <text evidence="3">Amino-acid biosynthesis; L-threonine biosynthesis; L-threonine from L-aspartate: step 1/5.</text>
</comment>
<dbReference type="Proteomes" id="UP000298653">
    <property type="component" value="Chromosome"/>
</dbReference>
<evidence type="ECO:0000256" key="12">
    <source>
        <dbReference type="ARBA" id="ARBA00047872"/>
    </source>
</evidence>
<dbReference type="UniPathway" id="UPA00051">
    <property type="reaction ID" value="UER00462"/>
</dbReference>
<evidence type="ECO:0000313" key="15">
    <source>
        <dbReference type="Proteomes" id="UP000298653"/>
    </source>
</evidence>
<evidence type="ECO:0000259" key="13">
    <source>
        <dbReference type="PROSITE" id="PS51671"/>
    </source>
</evidence>
<evidence type="ECO:0000256" key="7">
    <source>
        <dbReference type="ARBA" id="ARBA00022741"/>
    </source>
</evidence>
<keyword evidence="6 14" id="KW-0808">Transferase</keyword>
<dbReference type="FunFam" id="3.30.2130.10:FF:000001">
    <property type="entry name" value="Bifunctional aspartokinase/homoserine dehydrogenase"/>
    <property type="match status" value="1"/>
</dbReference>
<evidence type="ECO:0000256" key="2">
    <source>
        <dbReference type="ARBA" id="ARBA00004986"/>
    </source>
</evidence>
<keyword evidence="7" id="KW-0547">Nucleotide-binding</keyword>
<dbReference type="RefSeq" id="WP_137328802.1">
    <property type="nucleotide sequence ID" value="NZ_CP040058.1"/>
</dbReference>
<gene>
    <name evidence="14" type="ORF">AR1Y2_1965</name>
</gene>
<keyword evidence="11" id="KW-0457">Lysine biosynthesis</keyword>
<name>A0A4P8IJV3_9FIRM</name>
<dbReference type="CDD" id="cd04923">
    <property type="entry name" value="ACT_AK-LysC-DapG-like_2"/>
    <property type="match status" value="1"/>
</dbReference>
<organism evidence="14 15">
    <name type="scientific">Anaerostipes rhamnosivorans</name>
    <dbReference type="NCBI Taxonomy" id="1229621"/>
    <lineage>
        <taxon>Bacteria</taxon>
        <taxon>Bacillati</taxon>
        <taxon>Bacillota</taxon>
        <taxon>Clostridia</taxon>
        <taxon>Lachnospirales</taxon>
        <taxon>Lachnospiraceae</taxon>
        <taxon>Anaerostipes</taxon>
    </lineage>
</organism>
<dbReference type="InterPro" id="IPR045865">
    <property type="entry name" value="ACT-like_dom_sf"/>
</dbReference>
<dbReference type="Gene3D" id="3.30.2130.10">
    <property type="entry name" value="VC0802-like"/>
    <property type="match status" value="1"/>
</dbReference>
<keyword evidence="15" id="KW-1185">Reference proteome</keyword>
<reference evidence="14 15" key="1">
    <citation type="submission" date="2019-05" db="EMBL/GenBank/DDBJ databases">
        <title>Complete genome sequencing of Anaerostipes rhamnosivorans.</title>
        <authorList>
            <person name="Bui T.P.N."/>
            <person name="de Vos W.M."/>
        </authorList>
    </citation>
    <scope>NUCLEOTIDE SEQUENCE [LARGE SCALE GENOMIC DNA]</scope>
    <source>
        <strain evidence="14 15">1y2</strain>
    </source>
</reference>
<dbReference type="CDD" id="cd04913">
    <property type="entry name" value="ACT_AKii-LysC-BS-like_1"/>
    <property type="match status" value="1"/>
</dbReference>
<dbReference type="SUPFAM" id="SSF55021">
    <property type="entry name" value="ACT-like"/>
    <property type="match status" value="2"/>
</dbReference>
<dbReference type="GO" id="GO:0009089">
    <property type="term" value="P:lysine biosynthetic process via diaminopimelate"/>
    <property type="evidence" value="ECO:0007669"/>
    <property type="project" value="TreeGrafter"/>
</dbReference>
<proteinExistence type="inferred from homology"/>
<comment type="pathway">
    <text evidence="2">Amino-acid biosynthesis; L-methionine biosynthesis via de novo pathway; L-homoserine from L-aspartate: step 1/3.</text>
</comment>
<dbReference type="PROSITE" id="PS51671">
    <property type="entry name" value="ACT"/>
    <property type="match status" value="1"/>
</dbReference>
<feature type="domain" description="ACT" evidence="13">
    <location>
        <begin position="18"/>
        <end position="98"/>
    </location>
</feature>
<comment type="function">
    <text evidence="1">Catalyzes the phosphorylation of the beta-carboxyl group of aspartic acid with ATP to yield 4-phospho-L-aspartate, which is involved in the branched biosynthetic pathway leading to the biosynthesis of amino acids threonine, isoleucine and methionine.</text>
</comment>
<dbReference type="GO" id="GO:0005524">
    <property type="term" value="F:ATP binding"/>
    <property type="evidence" value="ECO:0007669"/>
    <property type="project" value="UniProtKB-KW"/>
</dbReference>
<evidence type="ECO:0000256" key="1">
    <source>
        <dbReference type="ARBA" id="ARBA00003121"/>
    </source>
</evidence>
<dbReference type="Pfam" id="PF22468">
    <property type="entry name" value="ACT_9"/>
    <property type="match status" value="2"/>
</dbReference>
<evidence type="ECO:0000256" key="4">
    <source>
        <dbReference type="ARBA" id="ARBA00010122"/>
    </source>
</evidence>
<evidence type="ECO:0000313" key="14">
    <source>
        <dbReference type="EMBL" id="QCP35419.1"/>
    </source>
</evidence>